<reference evidence="4 5" key="1">
    <citation type="submission" date="2022-10" db="EMBL/GenBank/DDBJ databases">
        <title>The complete genomes of actinobacterial strains from the NBC collection.</title>
        <authorList>
            <person name="Joergensen T.S."/>
            <person name="Alvarez Arevalo M."/>
            <person name="Sterndorff E.B."/>
            <person name="Faurdal D."/>
            <person name="Vuksanovic O."/>
            <person name="Mourched A.-S."/>
            <person name="Charusanti P."/>
            <person name="Shaw S."/>
            <person name="Blin K."/>
            <person name="Weber T."/>
        </authorList>
    </citation>
    <scope>NUCLEOTIDE SEQUENCE [LARGE SCALE GENOMIC DNA]</scope>
    <source>
        <strain evidence="4 5">NBC_01247</strain>
    </source>
</reference>
<dbReference type="EMBL" id="CP108482">
    <property type="protein sequence ID" value="WUS55315.1"/>
    <property type="molecule type" value="Genomic_DNA"/>
</dbReference>
<gene>
    <name evidence="4" type="ORF">OG469_07170</name>
</gene>
<name>A0ABZ1W3A2_9ACTN</name>
<dbReference type="PRINTS" id="PR01790">
    <property type="entry name" value="SMP30FAMILY"/>
</dbReference>
<keyword evidence="5" id="KW-1185">Reference proteome</keyword>
<accession>A0ABZ1W3A2</accession>
<dbReference type="Gene3D" id="2.120.10.30">
    <property type="entry name" value="TolB, C-terminal domain"/>
    <property type="match status" value="1"/>
</dbReference>
<dbReference type="PANTHER" id="PTHR10907">
    <property type="entry name" value="REGUCALCIN"/>
    <property type="match status" value="1"/>
</dbReference>
<dbReference type="InterPro" id="IPR013658">
    <property type="entry name" value="SGL"/>
</dbReference>
<proteinExistence type="inferred from homology"/>
<comment type="similarity">
    <text evidence="1">Belongs to the SMP-30/CGR1 family.</text>
</comment>
<evidence type="ECO:0000256" key="1">
    <source>
        <dbReference type="ARBA" id="ARBA00008853"/>
    </source>
</evidence>
<feature type="domain" description="SMP-30/Gluconolactonase/LRE-like region" evidence="3">
    <location>
        <begin position="20"/>
        <end position="249"/>
    </location>
</feature>
<organism evidence="4 5">
    <name type="scientific">Kitasatospora herbaricolor</name>
    <dbReference type="NCBI Taxonomy" id="68217"/>
    <lineage>
        <taxon>Bacteria</taxon>
        <taxon>Bacillati</taxon>
        <taxon>Actinomycetota</taxon>
        <taxon>Actinomycetes</taxon>
        <taxon>Kitasatosporales</taxon>
        <taxon>Streptomycetaceae</taxon>
        <taxon>Kitasatospora</taxon>
    </lineage>
</organism>
<dbReference type="InterPro" id="IPR011042">
    <property type="entry name" value="6-blade_b-propeller_TolB-like"/>
</dbReference>
<feature type="region of interest" description="Disordered" evidence="2">
    <location>
        <begin position="272"/>
        <end position="295"/>
    </location>
</feature>
<dbReference type="Pfam" id="PF08450">
    <property type="entry name" value="SGL"/>
    <property type="match status" value="1"/>
</dbReference>
<dbReference type="SUPFAM" id="SSF63829">
    <property type="entry name" value="Calcium-dependent phosphotriesterase"/>
    <property type="match status" value="1"/>
</dbReference>
<dbReference type="RefSeq" id="WP_329500064.1">
    <property type="nucleotide sequence ID" value="NZ_CP108460.1"/>
</dbReference>
<dbReference type="PANTHER" id="PTHR10907:SF47">
    <property type="entry name" value="REGUCALCIN"/>
    <property type="match status" value="1"/>
</dbReference>
<evidence type="ECO:0000313" key="5">
    <source>
        <dbReference type="Proteomes" id="UP001432014"/>
    </source>
</evidence>
<sequence>MSNPAGIPAPAPVDDRVSGLGEGPVWDVRTNSLRWVDIPAGVVHHSDGSSRQLPPPASAILPTVDGWAAVLRDRVVELDGPAVAAVPLGAAERCNDAKADPAGRVWVGTMSGDERPGGAALLRLDGAVATEVIAGATIANGLGWSPDARRMYWIDTPTRRIDVLDYDLADGSVRGRRPFVEVDPDAGWPDGLAVDAEGALWVALWGGSALHRYTPDGRLDTVLPIGVACPTSCAFGGEDLRTLYITTAHRPDEHGRFAPDAGKLHAVRVPVPGPPPTPAVLPADAGLPAGATGGA</sequence>
<evidence type="ECO:0000259" key="3">
    <source>
        <dbReference type="Pfam" id="PF08450"/>
    </source>
</evidence>
<dbReference type="Proteomes" id="UP001432014">
    <property type="component" value="Chromosome"/>
</dbReference>
<evidence type="ECO:0000313" key="4">
    <source>
        <dbReference type="EMBL" id="WUS55315.1"/>
    </source>
</evidence>
<dbReference type="InterPro" id="IPR005511">
    <property type="entry name" value="SMP-30"/>
</dbReference>
<evidence type="ECO:0000256" key="2">
    <source>
        <dbReference type="SAM" id="MobiDB-lite"/>
    </source>
</evidence>
<protein>
    <submittedName>
        <fullName evidence="4">SMP-30/gluconolactonase/LRE family protein</fullName>
    </submittedName>
</protein>